<proteinExistence type="predicted"/>
<evidence type="ECO:0000313" key="1">
    <source>
        <dbReference type="EMBL" id="BCS95271.1"/>
    </source>
</evidence>
<protein>
    <submittedName>
        <fullName evidence="1">Uncharacterized protein</fullName>
    </submittedName>
</protein>
<dbReference type="Proteomes" id="UP001320148">
    <property type="component" value="Chromosome"/>
</dbReference>
<organism evidence="1 2">
    <name type="scientific">Desulfoluna limicola</name>
    <dbReference type="NCBI Taxonomy" id="2810562"/>
    <lineage>
        <taxon>Bacteria</taxon>
        <taxon>Pseudomonadati</taxon>
        <taxon>Thermodesulfobacteriota</taxon>
        <taxon>Desulfobacteria</taxon>
        <taxon>Desulfobacterales</taxon>
        <taxon>Desulfolunaceae</taxon>
        <taxon>Desulfoluna</taxon>
    </lineage>
</organism>
<accession>A0ABM7PDX2</accession>
<reference evidence="1 2" key="1">
    <citation type="submission" date="2021-02" db="EMBL/GenBank/DDBJ databases">
        <title>Complete genome of Desulfoluna sp. strain ASN36.</title>
        <authorList>
            <person name="Takahashi A."/>
            <person name="Kojima H."/>
            <person name="Fukui M."/>
        </authorList>
    </citation>
    <scope>NUCLEOTIDE SEQUENCE [LARGE SCALE GENOMIC DNA]</scope>
    <source>
        <strain evidence="1 2">ASN36</strain>
    </source>
</reference>
<evidence type="ECO:0000313" key="2">
    <source>
        <dbReference type="Proteomes" id="UP001320148"/>
    </source>
</evidence>
<name>A0ABM7PDX2_9BACT</name>
<gene>
    <name evidence="1" type="ORF">DSLASN_09030</name>
</gene>
<sequence length="220" mass="23863">MGMPASPAHDTVDPGEGLMKKQIRTTLILTLDDATMSSFVPLLQKGVQVKAQLGRSMKHLLCEQYGVNPEYLTERIQTIFLDGKVVDNVETTTVKGGAIIALSAAMPGLAGATLRTGGLLAAFRDGLTHEEDLEAVDSHELGMVTVKLFNLLVRELGPVLLEKGVWVTREDAESLVKRWADTPLRAIDHVEMDGLKVSLEELAGLDWSGDSEYLLLRAVG</sequence>
<keyword evidence="2" id="KW-1185">Reference proteome</keyword>
<dbReference type="EMBL" id="AP024488">
    <property type="protein sequence ID" value="BCS95271.1"/>
    <property type="molecule type" value="Genomic_DNA"/>
</dbReference>